<feature type="region of interest" description="Disordered" evidence="1">
    <location>
        <begin position="329"/>
        <end position="400"/>
    </location>
</feature>
<protein>
    <recommendedName>
        <fullName evidence="4">F-box domain-containing protein</fullName>
    </recommendedName>
</protein>
<dbReference type="SUPFAM" id="SSF81383">
    <property type="entry name" value="F-box domain"/>
    <property type="match status" value="1"/>
</dbReference>
<dbReference type="InterPro" id="IPR036047">
    <property type="entry name" value="F-box-like_dom_sf"/>
</dbReference>
<reference evidence="2" key="1">
    <citation type="journal article" date="2022" name="G3 (Bethesda)">
        <title>High quality genome of the basidiomycete yeast Dioszegia hungarica PDD-24b-2 isolated from cloud water.</title>
        <authorList>
            <person name="Jarrige D."/>
            <person name="Haridas S."/>
            <person name="Bleykasten-Grosshans C."/>
            <person name="Joly M."/>
            <person name="Nadalig T."/>
            <person name="Sancelme M."/>
            <person name="Vuilleumier S."/>
            <person name="Grigoriev I.V."/>
            <person name="Amato P."/>
            <person name="Bringel F."/>
        </authorList>
    </citation>
    <scope>NUCLEOTIDE SEQUENCE</scope>
    <source>
        <strain evidence="2">PDD-24b-2</strain>
    </source>
</reference>
<proteinExistence type="predicted"/>
<feature type="compositionally biased region" description="Low complexity" evidence="1">
    <location>
        <begin position="368"/>
        <end position="382"/>
    </location>
</feature>
<sequence length="938" mass="102171">MSTSSQKVSIGEPGAPGGPTSSSQIIASRERPTAISPGHIAEVDLIQPSRGQGPRFPAEVFANIVSYLDDDDLTTCALVSRSSYLEATPRLYNTLSIKTWVIADQLGSRDRMFEHDTYFPKPPPRSPARHFPRMGACHHSQIASHTSNSSPSAQTLGASATGSLPLTSPISKPFASLLPAITTTAMYIPTQRSFTSTHVNALALKGSPGGGGTAEGRVHAPPCIAARFSPTSDLVASSSAVHSVGGFPGSVQGLWESGSLPPQHVKEVVVIGGFQITQEILDRKAIRLLSKIPSTVEKLSIVMCTWRGGYIKEARNGVLRGPGWSAHLGRHLAGMPSETTTDTPAGINPSTQSDPTGSNLPSPPLSQSTTTTDSDSDSAASHSDSDSDSASDAEDEKTVNEQLRPALALACSGEAKLIEVVGLETIRRDWTEAEVEVEIEAIRRSLKKFLEGKGWDEARASERAAEIVFISGDDFIKRKGDKAMEQSKAANRRAILDDLSKSKLRIPQPKFTDLPSFIASHTPLQQHADLSPLSASNLSRRLLYPPYDLPHAHSSPRNHRYRRFLPRKATARGLRTRLSGAVRRSYTSAIQRLKVNSISSDLTLRTAPISGGSGSSPGPCITRYLADVHKPESTSSAFPRTPPRRISELDRFEHTQYLTIRPHLVTLCDRLPPFHMPNLVTLSYKVSAILAPNGFYTHNLDIDVCGDSHTQTYPTPMWLSPSSSSGPTLGCELLSRLQPRRIIFGGQQCGLEGSAHSSWSAFLPPPPSAKEIVILAGEESMNYSAWTNGRMPLLTDMPATVDRLSIVMWCWGGGWTIKERSDYQLYPFPGSFLKLLPGRMAIACSGKAKKIEIIGYETIARFRAAELEEVIAWIREELRAILVERGWEAVEADKRAQSISFVTGDEYLTREGDAAMRESREAVRETIREDLLEMGYDV</sequence>
<dbReference type="AlphaFoldDB" id="A0AA38HCR5"/>
<dbReference type="Proteomes" id="UP001164286">
    <property type="component" value="Unassembled WGS sequence"/>
</dbReference>
<name>A0AA38HCR5_9TREE</name>
<feature type="compositionally biased region" description="Acidic residues" evidence="1">
    <location>
        <begin position="386"/>
        <end position="395"/>
    </location>
</feature>
<evidence type="ECO:0000256" key="1">
    <source>
        <dbReference type="SAM" id="MobiDB-lite"/>
    </source>
</evidence>
<accession>A0AA38HCR5</accession>
<dbReference type="EMBL" id="JAKWFO010000005">
    <property type="protein sequence ID" value="KAI9636564.1"/>
    <property type="molecule type" value="Genomic_DNA"/>
</dbReference>
<gene>
    <name evidence="2" type="ORF">MKK02DRAFT_33728</name>
</gene>
<evidence type="ECO:0008006" key="4">
    <source>
        <dbReference type="Google" id="ProtNLM"/>
    </source>
</evidence>
<feature type="region of interest" description="Disordered" evidence="1">
    <location>
        <begin position="1"/>
        <end position="28"/>
    </location>
</feature>
<feature type="compositionally biased region" description="Polar residues" evidence="1">
    <location>
        <begin position="337"/>
        <end position="360"/>
    </location>
</feature>
<evidence type="ECO:0000313" key="3">
    <source>
        <dbReference type="Proteomes" id="UP001164286"/>
    </source>
</evidence>
<dbReference type="GeneID" id="77727980"/>
<dbReference type="RefSeq" id="XP_052946341.1">
    <property type="nucleotide sequence ID" value="XM_053088775.1"/>
</dbReference>
<comment type="caution">
    <text evidence="2">The sequence shown here is derived from an EMBL/GenBank/DDBJ whole genome shotgun (WGS) entry which is preliminary data.</text>
</comment>
<evidence type="ECO:0000313" key="2">
    <source>
        <dbReference type="EMBL" id="KAI9636564.1"/>
    </source>
</evidence>
<organism evidence="2 3">
    <name type="scientific">Dioszegia hungarica</name>
    <dbReference type="NCBI Taxonomy" id="4972"/>
    <lineage>
        <taxon>Eukaryota</taxon>
        <taxon>Fungi</taxon>
        <taxon>Dikarya</taxon>
        <taxon>Basidiomycota</taxon>
        <taxon>Agaricomycotina</taxon>
        <taxon>Tremellomycetes</taxon>
        <taxon>Tremellales</taxon>
        <taxon>Bulleribasidiaceae</taxon>
        <taxon>Dioszegia</taxon>
    </lineage>
</organism>
<keyword evidence="3" id="KW-1185">Reference proteome</keyword>